<feature type="non-terminal residue" evidence="5">
    <location>
        <position position="78"/>
    </location>
</feature>
<dbReference type="Gene3D" id="4.10.60.10">
    <property type="entry name" value="Zinc finger, CCHC-type"/>
    <property type="match status" value="1"/>
</dbReference>
<dbReference type="GO" id="GO:0008270">
    <property type="term" value="F:zinc ion binding"/>
    <property type="evidence" value="ECO:0007669"/>
    <property type="project" value="UniProtKB-KW"/>
</dbReference>
<feature type="non-terminal residue" evidence="5">
    <location>
        <position position="1"/>
    </location>
</feature>
<protein>
    <recommendedName>
        <fullName evidence="4">CCHC-type domain-containing protein</fullName>
    </recommendedName>
</protein>
<dbReference type="InterPro" id="IPR001878">
    <property type="entry name" value="Znf_CCHC"/>
</dbReference>
<evidence type="ECO:0000256" key="3">
    <source>
        <dbReference type="SAM" id="MobiDB-lite"/>
    </source>
</evidence>
<feature type="region of interest" description="Disordered" evidence="3">
    <location>
        <begin position="28"/>
        <end position="58"/>
    </location>
</feature>
<gene>
    <name evidence="5" type="ORF">AMATHDRAFT_115744</name>
</gene>
<reference evidence="5 6" key="1">
    <citation type="submission" date="2014-02" db="EMBL/GenBank/DDBJ databases">
        <title>Transposable element dynamics among asymbiotic and ectomycorrhizal Amanita fungi.</title>
        <authorList>
            <consortium name="DOE Joint Genome Institute"/>
            <person name="Hess J."/>
            <person name="Skrede I."/>
            <person name="Wolfe B."/>
            <person name="LaButti K."/>
            <person name="Ohm R.A."/>
            <person name="Grigoriev I.V."/>
            <person name="Pringle A."/>
        </authorList>
    </citation>
    <scope>NUCLEOTIDE SEQUENCE [LARGE SCALE GENOMIC DNA]</scope>
    <source>
        <strain evidence="5 6">SKay4041</strain>
    </source>
</reference>
<feature type="compositionally biased region" description="Polar residues" evidence="3">
    <location>
        <begin position="37"/>
        <end position="51"/>
    </location>
</feature>
<evidence type="ECO:0000313" key="6">
    <source>
        <dbReference type="Proteomes" id="UP000242287"/>
    </source>
</evidence>
<evidence type="ECO:0000256" key="1">
    <source>
        <dbReference type="ARBA" id="ARBA00022664"/>
    </source>
</evidence>
<keyword evidence="1" id="KW-0507">mRNA processing</keyword>
<dbReference type="GO" id="GO:0006397">
    <property type="term" value="P:mRNA processing"/>
    <property type="evidence" value="ECO:0007669"/>
    <property type="project" value="UniProtKB-KW"/>
</dbReference>
<accession>A0A2A9NBF5</accession>
<dbReference type="Pfam" id="PF00098">
    <property type="entry name" value="zf-CCHC"/>
    <property type="match status" value="1"/>
</dbReference>
<keyword evidence="6" id="KW-1185">Reference proteome</keyword>
<dbReference type="EMBL" id="KZ302582">
    <property type="protein sequence ID" value="PFH45070.1"/>
    <property type="molecule type" value="Genomic_DNA"/>
</dbReference>
<feature type="domain" description="CCHC-type" evidence="4">
    <location>
        <begin position="64"/>
        <end position="78"/>
    </location>
</feature>
<sequence length="78" mass="8839">PTSLEKWYNLVVQLDRQWRQVVAEKKTFAARSGKGDSGSNTAGNTWQNRDPNTMDVDHAQSQKRCYNCGQVGHFAHNC</sequence>
<dbReference type="SUPFAM" id="SSF57756">
    <property type="entry name" value="Retrovirus zinc finger-like domains"/>
    <property type="match status" value="1"/>
</dbReference>
<evidence type="ECO:0000259" key="4">
    <source>
        <dbReference type="PROSITE" id="PS50158"/>
    </source>
</evidence>
<name>A0A2A9NBF5_9AGAR</name>
<evidence type="ECO:0000256" key="2">
    <source>
        <dbReference type="PROSITE-ProRule" id="PRU00047"/>
    </source>
</evidence>
<dbReference type="Proteomes" id="UP000242287">
    <property type="component" value="Unassembled WGS sequence"/>
</dbReference>
<dbReference type="AlphaFoldDB" id="A0A2A9NBF5"/>
<keyword evidence="2" id="KW-0863">Zinc-finger</keyword>
<keyword evidence="2" id="KW-0862">Zinc</keyword>
<proteinExistence type="predicted"/>
<dbReference type="GO" id="GO:0003676">
    <property type="term" value="F:nucleic acid binding"/>
    <property type="evidence" value="ECO:0007669"/>
    <property type="project" value="InterPro"/>
</dbReference>
<dbReference type="InterPro" id="IPR036875">
    <property type="entry name" value="Znf_CCHC_sf"/>
</dbReference>
<organism evidence="5 6">
    <name type="scientific">Amanita thiersii Skay4041</name>
    <dbReference type="NCBI Taxonomy" id="703135"/>
    <lineage>
        <taxon>Eukaryota</taxon>
        <taxon>Fungi</taxon>
        <taxon>Dikarya</taxon>
        <taxon>Basidiomycota</taxon>
        <taxon>Agaricomycotina</taxon>
        <taxon>Agaricomycetes</taxon>
        <taxon>Agaricomycetidae</taxon>
        <taxon>Agaricales</taxon>
        <taxon>Pluteineae</taxon>
        <taxon>Amanitaceae</taxon>
        <taxon>Amanita</taxon>
    </lineage>
</organism>
<keyword evidence="2" id="KW-0479">Metal-binding</keyword>
<evidence type="ECO:0000313" key="5">
    <source>
        <dbReference type="EMBL" id="PFH45070.1"/>
    </source>
</evidence>
<dbReference type="PROSITE" id="PS50158">
    <property type="entry name" value="ZF_CCHC"/>
    <property type="match status" value="1"/>
</dbReference>